<dbReference type="SUPFAM" id="SSF81321">
    <property type="entry name" value="Family A G protein-coupled receptor-like"/>
    <property type="match status" value="1"/>
</dbReference>
<evidence type="ECO:0000256" key="3">
    <source>
        <dbReference type="ARBA" id="ARBA00022989"/>
    </source>
</evidence>
<dbReference type="PANTHER" id="PTHR23112:SF41">
    <property type="entry name" value="G-PROTEIN COUPLED RECEPTORS FAMILY 1 PROFILE DOMAIN-CONTAINING PROTEIN-RELATED"/>
    <property type="match status" value="1"/>
</dbReference>
<proteinExistence type="predicted"/>
<organism evidence="7 8">
    <name type="scientific">Talaromyces amestolkiae</name>
    <dbReference type="NCBI Taxonomy" id="1196081"/>
    <lineage>
        <taxon>Eukaryota</taxon>
        <taxon>Fungi</taxon>
        <taxon>Dikarya</taxon>
        <taxon>Ascomycota</taxon>
        <taxon>Pezizomycotina</taxon>
        <taxon>Eurotiomycetes</taxon>
        <taxon>Eurotiomycetidae</taxon>
        <taxon>Eurotiales</taxon>
        <taxon>Trichocomaceae</taxon>
        <taxon>Talaromyces</taxon>
        <taxon>Talaromyces sect. Talaromyces</taxon>
    </lineage>
</organism>
<dbReference type="RefSeq" id="XP_040729857.1">
    <property type="nucleotide sequence ID" value="XM_040873379.1"/>
</dbReference>
<feature type="transmembrane region" description="Helical" evidence="5">
    <location>
        <begin position="161"/>
        <end position="181"/>
    </location>
</feature>
<reference evidence="7 8" key="1">
    <citation type="journal article" date="2017" name="Biotechnol. Biofuels">
        <title>Differential beta-glucosidase expression as a function of carbon source availability in Talaromyces amestolkiae: a genomic and proteomic approach.</title>
        <authorList>
            <person name="de Eugenio L.I."/>
            <person name="Mendez-Liter J.A."/>
            <person name="Nieto-Dominguez M."/>
            <person name="Alonso L."/>
            <person name="Gil-Munoz J."/>
            <person name="Barriuso J."/>
            <person name="Prieto A."/>
            <person name="Martinez M.J."/>
        </authorList>
    </citation>
    <scope>NUCLEOTIDE SEQUENCE [LARGE SCALE GENOMIC DNA]</scope>
    <source>
        <strain evidence="7 8">CIB</strain>
    </source>
</reference>
<keyword evidence="8" id="KW-1185">Reference proteome</keyword>
<evidence type="ECO:0000256" key="2">
    <source>
        <dbReference type="ARBA" id="ARBA00022692"/>
    </source>
</evidence>
<dbReference type="GO" id="GO:0005886">
    <property type="term" value="C:plasma membrane"/>
    <property type="evidence" value="ECO:0007669"/>
    <property type="project" value="TreeGrafter"/>
</dbReference>
<dbReference type="GO" id="GO:0004930">
    <property type="term" value="F:G protein-coupled receptor activity"/>
    <property type="evidence" value="ECO:0007669"/>
    <property type="project" value="TreeGrafter"/>
</dbReference>
<dbReference type="AlphaFoldDB" id="A0A364KP61"/>
<sequence>MSAFIRAIHLLQTTAIEHTSESPSGLLISRQNADTEPLSSSTKAGFIAVGICGLLSFIAALGLLLFLTYRFIFWKRYYKQPLAHNQYVVLIYNLLLADIQQASAFLLCLHWVSQNEVYYPSAACALQGWWIQTADPGSGIFVMAIAMHTGAVVLRGRQLPFSVFVYGVIGIWGFIIILGIIPVSLYKSETFVISEAGWCWLSPEHETERLWGHYFWIFLAEFGTIILYGIMFFYLRRRMFQAAILHQNHQKNLKRLNRVVIYMVIYPFTYILLSLPLAAGRMSSARHIVPSRAYFAVAGSLMALSGLFDTAIYTLTRRQLLVDTNGSASEGQYNAYSGSHVYETHISTVAGGGKQKRTNARSKLKRGLQTLNDTVNDYRNESSEEIVRPDEWEMRNIDGGVYQETTIEITHERADQEEDLHNHKQGEYRG</sequence>
<dbReference type="GO" id="GO:0007189">
    <property type="term" value="P:adenylate cyclase-activating G protein-coupled receptor signaling pathway"/>
    <property type="evidence" value="ECO:0007669"/>
    <property type="project" value="TreeGrafter"/>
</dbReference>
<feature type="transmembrane region" description="Helical" evidence="5">
    <location>
        <begin position="293"/>
        <end position="315"/>
    </location>
</feature>
<feature type="domain" description="G protein-coupled receptor GPR1/2/3 C-terminal" evidence="6">
    <location>
        <begin position="251"/>
        <end position="319"/>
    </location>
</feature>
<dbReference type="EMBL" id="MIKG01000002">
    <property type="protein sequence ID" value="RAO65340.1"/>
    <property type="molecule type" value="Genomic_DNA"/>
</dbReference>
<dbReference type="OrthoDB" id="100006at2759"/>
<gene>
    <name evidence="7" type="ORF">BHQ10_001352</name>
</gene>
<feature type="transmembrane region" description="Helical" evidence="5">
    <location>
        <begin position="214"/>
        <end position="235"/>
    </location>
</feature>
<dbReference type="GeneID" id="63790569"/>
<feature type="transmembrane region" description="Helical" evidence="5">
    <location>
        <begin position="44"/>
        <end position="67"/>
    </location>
</feature>
<dbReference type="Gene3D" id="1.20.1070.10">
    <property type="entry name" value="Rhodopsin 7-helix transmembrane proteins"/>
    <property type="match status" value="1"/>
</dbReference>
<dbReference type="Proteomes" id="UP000249363">
    <property type="component" value="Unassembled WGS sequence"/>
</dbReference>
<dbReference type="InterPro" id="IPR022596">
    <property type="entry name" value="GPR1/2/3_C"/>
</dbReference>
<dbReference type="Pfam" id="PF11970">
    <property type="entry name" value="GPR_Gpa2_C"/>
    <property type="match status" value="1"/>
</dbReference>
<keyword evidence="3 5" id="KW-1133">Transmembrane helix</keyword>
<feature type="transmembrane region" description="Helical" evidence="5">
    <location>
        <begin position="87"/>
        <end position="112"/>
    </location>
</feature>
<evidence type="ECO:0000313" key="8">
    <source>
        <dbReference type="Proteomes" id="UP000249363"/>
    </source>
</evidence>
<accession>A0A364KP61</accession>
<evidence type="ECO:0000256" key="5">
    <source>
        <dbReference type="SAM" id="Phobius"/>
    </source>
</evidence>
<dbReference type="FunFam" id="1.20.1070.10:FF:000443">
    <property type="entry name" value="Integral membrane protein"/>
    <property type="match status" value="1"/>
</dbReference>
<comment type="caution">
    <text evidence="7">The sequence shown here is derived from an EMBL/GenBank/DDBJ whole genome shotgun (WGS) entry which is preliminary data.</text>
</comment>
<keyword evidence="2 5" id="KW-0812">Transmembrane</keyword>
<keyword evidence="4 5" id="KW-0472">Membrane</keyword>
<feature type="transmembrane region" description="Helical" evidence="5">
    <location>
        <begin position="256"/>
        <end position="273"/>
    </location>
</feature>
<comment type="subcellular location">
    <subcellularLocation>
        <location evidence="1">Membrane</location>
        <topology evidence="1">Multi-pass membrane protein</topology>
    </subcellularLocation>
</comment>
<evidence type="ECO:0000313" key="7">
    <source>
        <dbReference type="EMBL" id="RAO65340.1"/>
    </source>
</evidence>
<evidence type="ECO:0000259" key="6">
    <source>
        <dbReference type="Pfam" id="PF11970"/>
    </source>
</evidence>
<evidence type="ECO:0000256" key="4">
    <source>
        <dbReference type="ARBA" id="ARBA00023136"/>
    </source>
</evidence>
<name>A0A364KP61_TALAM</name>
<feature type="transmembrane region" description="Helical" evidence="5">
    <location>
        <begin position="136"/>
        <end position="154"/>
    </location>
</feature>
<protein>
    <recommendedName>
        <fullName evidence="6">G protein-coupled receptor GPR1/2/3 C-terminal domain-containing protein</fullName>
    </recommendedName>
</protein>
<dbReference type="STRING" id="1196081.A0A364KP61"/>
<dbReference type="PANTHER" id="PTHR23112">
    <property type="entry name" value="G PROTEIN-COUPLED RECEPTOR 157-RELATED"/>
    <property type="match status" value="1"/>
</dbReference>
<evidence type="ECO:0000256" key="1">
    <source>
        <dbReference type="ARBA" id="ARBA00004141"/>
    </source>
</evidence>